<sequence length="131" mass="15163">MQSAFPELTKPYRSEQAIKNGDVVNLHGKISNWERWEQFIKNVDQQNADQVRITSYTTEGDPIFDELVYDGKGIEYTYDDSMDAYGGNNRSRQVTKCEGIEEKQEKNGQIGYQLKGCDKEFGQYFELAKKK</sequence>
<dbReference type="Pfam" id="PF14275">
    <property type="entry name" value="DUF4362"/>
    <property type="match status" value="1"/>
</dbReference>
<evidence type="ECO:0008006" key="3">
    <source>
        <dbReference type="Google" id="ProtNLM"/>
    </source>
</evidence>
<protein>
    <recommendedName>
        <fullName evidence="3">DUF4362 domain-containing protein</fullName>
    </recommendedName>
</protein>
<comment type="caution">
    <text evidence="1">The sequence shown here is derived from an EMBL/GenBank/DDBJ whole genome shotgun (WGS) entry which is preliminary data.</text>
</comment>
<evidence type="ECO:0000313" key="2">
    <source>
        <dbReference type="Proteomes" id="UP000051063"/>
    </source>
</evidence>
<accession>A0ABR5N9F4</accession>
<evidence type="ECO:0000313" key="1">
    <source>
        <dbReference type="EMBL" id="KQL47259.1"/>
    </source>
</evidence>
<organism evidence="1 2">
    <name type="scientific">Brevibacillus choshinensis</name>
    <dbReference type="NCBI Taxonomy" id="54911"/>
    <lineage>
        <taxon>Bacteria</taxon>
        <taxon>Bacillati</taxon>
        <taxon>Bacillota</taxon>
        <taxon>Bacilli</taxon>
        <taxon>Bacillales</taxon>
        <taxon>Paenibacillaceae</taxon>
        <taxon>Brevibacillus</taxon>
    </lineage>
</organism>
<dbReference type="InterPro" id="IPR025372">
    <property type="entry name" value="DUF4362"/>
</dbReference>
<dbReference type="Proteomes" id="UP000051063">
    <property type="component" value="Unassembled WGS sequence"/>
</dbReference>
<gene>
    <name evidence="1" type="ORF">AN963_15325</name>
</gene>
<keyword evidence="2" id="KW-1185">Reference proteome</keyword>
<reference evidence="1 2" key="1">
    <citation type="submission" date="2015-09" db="EMBL/GenBank/DDBJ databases">
        <title>Genome sequencing project for genomic taxonomy and phylogenomics of Bacillus-like bacteria.</title>
        <authorList>
            <person name="Liu B."/>
            <person name="Wang J."/>
            <person name="Zhu Y."/>
            <person name="Liu G."/>
            <person name="Chen Q."/>
            <person name="Chen Z."/>
            <person name="Lan J."/>
            <person name="Che J."/>
            <person name="Ge C."/>
            <person name="Shi H."/>
            <person name="Pan Z."/>
            <person name="Liu X."/>
        </authorList>
    </citation>
    <scope>NUCLEOTIDE SEQUENCE [LARGE SCALE GENOMIC DNA]</scope>
    <source>
        <strain evidence="1 2">DSM 8552</strain>
    </source>
</reference>
<proteinExistence type="predicted"/>
<dbReference type="EMBL" id="LJJB01000010">
    <property type="protein sequence ID" value="KQL47259.1"/>
    <property type="molecule type" value="Genomic_DNA"/>
</dbReference>
<name>A0ABR5N9F4_BRECH</name>